<keyword evidence="5" id="KW-1185">Reference proteome</keyword>
<reference evidence="2 6" key="2">
    <citation type="submission" date="2017-10" db="EMBL/GenBank/DDBJ databases">
        <title>Complete genome sequence of Paracoccus yeei TT13 isolated from human skin.</title>
        <authorList>
            <person name="Lee K."/>
            <person name="Lim J.Y."/>
            <person name="Hwang I."/>
        </authorList>
    </citation>
    <scope>NUCLEOTIDE SEQUENCE [LARGE SCALE GENOMIC DNA]</scope>
    <source>
        <strain evidence="2 6">TT13</strain>
    </source>
</reference>
<dbReference type="RefSeq" id="WP_028718266.1">
    <property type="nucleotide sequence ID" value="NZ_CAJGAB010000001.1"/>
</dbReference>
<dbReference type="Proteomes" id="UP000191257">
    <property type="component" value="Chromosome"/>
</dbReference>
<dbReference type="KEGG" id="pye:A6J80_15020"/>
<reference evidence="1" key="3">
    <citation type="submission" date="2017-12" db="EMBL/GenBank/DDBJ databases">
        <title>FDA dAtabase for Regulatory Grade micrObial Sequences (FDA-ARGOS): Supporting development and validation of Infectious Disease Dx tests.</title>
        <authorList>
            <person name="Campos J."/>
            <person name="Goldberg B."/>
            <person name="Tallon L."/>
            <person name="Sadzewicz L."/>
            <person name="Sengamalay N."/>
            <person name="Ott S."/>
            <person name="Godinez A."/>
            <person name="Nagaraj S."/>
            <person name="Vyas G."/>
            <person name="Aluvathingal J."/>
            <person name="Nadendla S."/>
            <person name="Geyer C."/>
            <person name="Nandy P."/>
            <person name="Hobson J."/>
            <person name="Sichtig H."/>
        </authorList>
    </citation>
    <scope>NUCLEOTIDE SEQUENCE</scope>
    <source>
        <strain evidence="1">FDAARGOS_252</strain>
    </source>
</reference>
<reference evidence="7" key="5">
    <citation type="submission" date="2018-07" db="EMBL/GenBank/DDBJ databases">
        <title>Genome Structure of the Opportunistic Pathogen Paracoccus yeei (Alphaproteobacteria) and Identification of Putative Virulence Factors.</title>
        <authorList>
            <person name="Lasek R."/>
            <person name="Szuplewska M."/>
            <person name="Mitura M."/>
            <person name="Decewicz P."/>
            <person name="Chmielowska C."/>
            <person name="Pawlot A."/>
            <person name="Sentkowska D."/>
            <person name="Czarnecki J."/>
            <person name="Bartosik D."/>
        </authorList>
    </citation>
    <scope>NUCLEOTIDE SEQUENCE [LARGE SCALE GENOMIC DNA]</scope>
    <source>
        <strain evidence="7">CCUG 32053</strain>
    </source>
</reference>
<gene>
    <name evidence="1" type="ORF">A6J80_15020</name>
    <name evidence="4" type="ORF">FOB51_09120</name>
    <name evidence="3" type="ORF">PY32053_00688</name>
    <name evidence="2" type="ORF">PYTT13_10115</name>
</gene>
<dbReference type="EMBL" id="CP044081">
    <property type="protein sequence ID" value="QEU08147.1"/>
    <property type="molecule type" value="Genomic_DNA"/>
</dbReference>
<evidence type="ECO:0008006" key="9">
    <source>
        <dbReference type="Google" id="ProtNLM"/>
    </source>
</evidence>
<name>A0A1V0GUF3_9RHOB</name>
<dbReference type="Pfam" id="PF13704">
    <property type="entry name" value="Glyco_tranf_2_4"/>
    <property type="match status" value="1"/>
</dbReference>
<reference evidence="3" key="4">
    <citation type="journal article" date="2018" name="Front. Microbiol.">
        <title>Genome Structure of the Opportunistic Pathogen Paracoccus yeei (Alphaproteobacteria) and Identification of Putative Virulence Factors.</title>
        <authorList>
            <person name="Lasek R."/>
            <person name="Szuplewska M."/>
            <person name="Mitura M."/>
            <person name="Decewicz P."/>
            <person name="Chmielowska C."/>
            <person name="Pawlot A."/>
            <person name="Sentkowska D."/>
            <person name="Czarnecki J."/>
            <person name="Bartosik D."/>
        </authorList>
    </citation>
    <scope>NUCLEOTIDE SEQUENCE</scope>
    <source>
        <strain evidence="3">CCUG 32053</strain>
    </source>
</reference>
<reference evidence="4 8" key="6">
    <citation type="submission" date="2019-09" db="EMBL/GenBank/DDBJ databases">
        <title>FDA dAtabase for Regulatory Grade micrObial Sequences (FDA-ARGOS): Supporting development and validation of Infectious Disease Dx tests.</title>
        <authorList>
            <person name="Sciortino C."/>
            <person name="Tallon L."/>
            <person name="Sadzewicz L."/>
            <person name="Vavikolanu K."/>
            <person name="Mehta A."/>
            <person name="Aluvathingal J."/>
            <person name="Nadendla S."/>
            <person name="Nandy P."/>
            <person name="Geyer C."/>
            <person name="Yan Y."/>
            <person name="Sichtig H."/>
        </authorList>
    </citation>
    <scope>NUCLEOTIDE SEQUENCE [LARGE SCALE GENOMIC DNA]</scope>
    <source>
        <strain evidence="4 8">FDAARGOS_643</strain>
    </source>
</reference>
<dbReference type="STRING" id="147645.A6J80_15020"/>
<dbReference type="EMBL" id="CP024422">
    <property type="protein sequence ID" value="ATQ56124.1"/>
    <property type="molecule type" value="Genomic_DNA"/>
</dbReference>
<dbReference type="OrthoDB" id="7820657at2"/>
<evidence type="ECO:0000313" key="5">
    <source>
        <dbReference type="Proteomes" id="UP000191257"/>
    </source>
</evidence>
<reference evidence="5" key="1">
    <citation type="submission" date="2017-03" db="EMBL/GenBank/DDBJ databases">
        <title>FDA dAtabase for Regulatory Grade micrObial Sequences (FDA-ARGOS): Supporting development and validation of Infectious Disease Dx tests.</title>
        <authorList>
            <person name="Minogue T."/>
            <person name="Wolcott M."/>
            <person name="Wasieloski L."/>
            <person name="Aguilar W."/>
            <person name="Moore D."/>
            <person name="Tallon L."/>
            <person name="Sadzewicz L."/>
            <person name="Sengamalay N."/>
            <person name="Ott S."/>
            <person name="Godinez A."/>
            <person name="Nagaraj S."/>
            <person name="Nadendla S."/>
            <person name="Geyer C."/>
            <person name="Sichtig H."/>
        </authorList>
    </citation>
    <scope>NUCLEOTIDE SEQUENCE [LARGE SCALE GENOMIC DNA]</scope>
    <source>
        <strain evidence="5">FDAARGOS_252</strain>
    </source>
</reference>
<evidence type="ECO:0000313" key="3">
    <source>
        <dbReference type="EMBL" id="AYF00365.1"/>
    </source>
</evidence>
<dbReference type="eggNOG" id="ENOG502Z8B4">
    <property type="taxonomic scope" value="Bacteria"/>
</dbReference>
<proteinExistence type="predicted"/>
<dbReference type="Proteomes" id="UP000272010">
    <property type="component" value="Chromosome"/>
</dbReference>
<accession>A0A1V0GUF3</accession>
<dbReference type="GeneID" id="78898022"/>
<dbReference type="EMBL" id="CP020442">
    <property type="protein sequence ID" value="ARC37505.1"/>
    <property type="molecule type" value="Genomic_DNA"/>
</dbReference>
<dbReference type="Proteomes" id="UP000324507">
    <property type="component" value="Chromosome"/>
</dbReference>
<evidence type="ECO:0000313" key="6">
    <source>
        <dbReference type="Proteomes" id="UP000229314"/>
    </source>
</evidence>
<dbReference type="Proteomes" id="UP000229314">
    <property type="component" value="Chromosome"/>
</dbReference>
<evidence type="ECO:0000313" key="1">
    <source>
        <dbReference type="EMBL" id="ARC37505.1"/>
    </source>
</evidence>
<protein>
    <recommendedName>
        <fullName evidence="9">Glycosyl transferase family 2</fullName>
    </recommendedName>
</protein>
<evidence type="ECO:0000313" key="8">
    <source>
        <dbReference type="Proteomes" id="UP000324507"/>
    </source>
</evidence>
<evidence type="ECO:0000313" key="2">
    <source>
        <dbReference type="EMBL" id="ATQ56124.1"/>
    </source>
</evidence>
<organism evidence="1 5">
    <name type="scientific">Paracoccus yeei</name>
    <dbReference type="NCBI Taxonomy" id="147645"/>
    <lineage>
        <taxon>Bacteria</taxon>
        <taxon>Pseudomonadati</taxon>
        <taxon>Pseudomonadota</taxon>
        <taxon>Alphaproteobacteria</taxon>
        <taxon>Rhodobacterales</taxon>
        <taxon>Paracoccaceae</taxon>
        <taxon>Paracoccus</taxon>
    </lineage>
</organism>
<dbReference type="EMBL" id="CP031078">
    <property type="protein sequence ID" value="AYF00365.1"/>
    <property type="molecule type" value="Genomic_DNA"/>
</dbReference>
<dbReference type="AlphaFoldDB" id="A0A1V0GUF3"/>
<evidence type="ECO:0000313" key="4">
    <source>
        <dbReference type="EMBL" id="QEU08147.1"/>
    </source>
</evidence>
<sequence>MNFPPLDAFLKEYPDRLVRGPIAILLIEDAVAVAPTLAHHLKSGFRHILALSAEPLPGHVIPEGAEAKISNIRFDARRPRSHVRAVNAVLAAVPENTWLYYGYNAEFLFYPFSESRTVGEMLAFHTEERRRAMLTYVVDLYAPDLNRFPDAVSMNEAMFDRSGYYALARPGRDGAPLPRQLDFHGGLRWRFEEHIPADRRRIDRIALFRSQPGLKLLPDHRFNIEEYNTYSCPWHHNITAAIASFRVAKALVRNPGSRDQIQTFTWRNSHPFRWHSQQLMDLGLMEPGQWF</sequence>
<evidence type="ECO:0000313" key="7">
    <source>
        <dbReference type="Proteomes" id="UP000272010"/>
    </source>
</evidence>